<accession>A0A1Y2IUS9</accession>
<gene>
    <name evidence="2" type="ORF">PYCCODRAFT_1407088</name>
</gene>
<feature type="region of interest" description="Disordered" evidence="1">
    <location>
        <begin position="122"/>
        <end position="250"/>
    </location>
</feature>
<feature type="compositionally biased region" description="Polar residues" evidence="1">
    <location>
        <begin position="166"/>
        <end position="179"/>
    </location>
</feature>
<reference evidence="2 3" key="1">
    <citation type="journal article" date="2015" name="Biotechnol. Biofuels">
        <title>Enhanced degradation of softwood versus hardwood by the white-rot fungus Pycnoporus coccineus.</title>
        <authorList>
            <person name="Couturier M."/>
            <person name="Navarro D."/>
            <person name="Chevret D."/>
            <person name="Henrissat B."/>
            <person name="Piumi F."/>
            <person name="Ruiz-Duenas F.J."/>
            <person name="Martinez A.T."/>
            <person name="Grigoriev I.V."/>
            <person name="Riley R."/>
            <person name="Lipzen A."/>
            <person name="Berrin J.G."/>
            <person name="Master E.R."/>
            <person name="Rosso M.N."/>
        </authorList>
    </citation>
    <scope>NUCLEOTIDE SEQUENCE [LARGE SCALE GENOMIC DNA]</scope>
    <source>
        <strain evidence="2 3">BRFM310</strain>
    </source>
</reference>
<feature type="compositionally biased region" description="Basic and acidic residues" evidence="1">
    <location>
        <begin position="230"/>
        <end position="250"/>
    </location>
</feature>
<evidence type="ECO:0000256" key="1">
    <source>
        <dbReference type="SAM" id="MobiDB-lite"/>
    </source>
</evidence>
<sequence length="250" mass="26782">MSETECLPRPPASEGSRSPEPNLIANGSDLGPAFSLHNSPIEQARVIGSDHARDSAHLGSPGPDSSCQFLGNDRRRAVRTSPPRSLDLEPLATRTSLDVDGDELLDLFSILGLDEDEKWAMDGGADDSGVAFPNIQPPRLSSSSGGRVRRKRGDTIRASDFPFAPTSVSFDGHVSSSVMGGQRVPPRRTRSGTITQASNTISADSNSSSSGRRKHEGWPTIKMRTTTEPLRVHGDDADDELLLKDGDIVD</sequence>
<protein>
    <submittedName>
        <fullName evidence="2">Uncharacterized protein</fullName>
    </submittedName>
</protein>
<evidence type="ECO:0000313" key="2">
    <source>
        <dbReference type="EMBL" id="OSD04858.1"/>
    </source>
</evidence>
<dbReference type="EMBL" id="KZ084095">
    <property type="protein sequence ID" value="OSD04858.1"/>
    <property type="molecule type" value="Genomic_DNA"/>
</dbReference>
<keyword evidence="3" id="KW-1185">Reference proteome</keyword>
<evidence type="ECO:0000313" key="3">
    <source>
        <dbReference type="Proteomes" id="UP000193067"/>
    </source>
</evidence>
<dbReference type="OrthoDB" id="3055857at2759"/>
<dbReference type="AlphaFoldDB" id="A0A1Y2IUS9"/>
<organism evidence="2 3">
    <name type="scientific">Trametes coccinea (strain BRFM310)</name>
    <name type="common">Pycnoporus coccineus</name>
    <dbReference type="NCBI Taxonomy" id="1353009"/>
    <lineage>
        <taxon>Eukaryota</taxon>
        <taxon>Fungi</taxon>
        <taxon>Dikarya</taxon>
        <taxon>Basidiomycota</taxon>
        <taxon>Agaricomycotina</taxon>
        <taxon>Agaricomycetes</taxon>
        <taxon>Polyporales</taxon>
        <taxon>Polyporaceae</taxon>
        <taxon>Trametes</taxon>
    </lineage>
</organism>
<dbReference type="Proteomes" id="UP000193067">
    <property type="component" value="Unassembled WGS sequence"/>
</dbReference>
<name>A0A1Y2IUS9_TRAC3</name>
<proteinExistence type="predicted"/>
<feature type="region of interest" description="Disordered" evidence="1">
    <location>
        <begin position="1"/>
        <end position="89"/>
    </location>
</feature>
<feature type="compositionally biased region" description="Low complexity" evidence="1">
    <location>
        <begin position="197"/>
        <end position="210"/>
    </location>
</feature>